<dbReference type="InterPro" id="IPR036615">
    <property type="entry name" value="Mur_ligase_C_dom_sf"/>
</dbReference>
<evidence type="ECO:0000256" key="9">
    <source>
        <dbReference type="ARBA" id="ARBA00022723"/>
    </source>
</evidence>
<proteinExistence type="inferred from homology"/>
<dbReference type="SUPFAM" id="SSF53623">
    <property type="entry name" value="MurD-like peptide ligases, catalytic domain"/>
    <property type="match status" value="1"/>
</dbReference>
<dbReference type="EMBL" id="JAVFHQ010000019">
    <property type="protein sequence ID" value="KAK4545543.1"/>
    <property type="molecule type" value="Genomic_DNA"/>
</dbReference>
<keyword evidence="15" id="KW-0472">Membrane</keyword>
<dbReference type="Proteomes" id="UP001324427">
    <property type="component" value="Unassembled WGS sequence"/>
</dbReference>
<dbReference type="GO" id="GO:0004326">
    <property type="term" value="F:tetrahydrofolylpolyglutamate synthase activity"/>
    <property type="evidence" value="ECO:0007669"/>
    <property type="project" value="UniProtKB-EC"/>
</dbReference>
<evidence type="ECO:0000313" key="20">
    <source>
        <dbReference type="EMBL" id="KAK4545543.1"/>
    </source>
</evidence>
<keyword evidence="8 17" id="KW-0436">Ligase</keyword>
<organism evidence="20 21">
    <name type="scientific">Oleoguttula mirabilis</name>
    <dbReference type="NCBI Taxonomy" id="1507867"/>
    <lineage>
        <taxon>Eukaryota</taxon>
        <taxon>Fungi</taxon>
        <taxon>Dikarya</taxon>
        <taxon>Ascomycota</taxon>
        <taxon>Pezizomycotina</taxon>
        <taxon>Dothideomycetes</taxon>
        <taxon>Dothideomycetidae</taxon>
        <taxon>Mycosphaerellales</taxon>
        <taxon>Teratosphaeriaceae</taxon>
        <taxon>Oleoguttula</taxon>
    </lineage>
</organism>
<evidence type="ECO:0000256" key="10">
    <source>
        <dbReference type="ARBA" id="ARBA00022741"/>
    </source>
</evidence>
<dbReference type="PROSITE" id="PS01012">
    <property type="entry name" value="FOLYLPOLYGLU_SYNT_2"/>
    <property type="match status" value="1"/>
</dbReference>
<evidence type="ECO:0000256" key="4">
    <source>
        <dbReference type="ARBA" id="ARBA00005150"/>
    </source>
</evidence>
<keyword evidence="11" id="KW-0999">Mitochondrion inner membrane</keyword>
<comment type="function">
    <text evidence="17">Catalyzes conversion of folates to polyglutamate derivatives allowing concentration of folate compounds in the cell and the intracellular retention of these cofactors, which are important substrates for most of the folate-dependent enzymes that are involved in one-carbon transfer reactions involved in purine, pyrimidine and amino acid synthesis.</text>
</comment>
<reference evidence="20 21" key="1">
    <citation type="submission" date="2021-11" db="EMBL/GenBank/DDBJ databases">
        <title>Black yeast isolated from Biological Soil Crust.</title>
        <authorList>
            <person name="Kurbessoian T."/>
        </authorList>
    </citation>
    <scope>NUCLEOTIDE SEQUENCE [LARGE SCALE GENOMIC DNA]</scope>
    <source>
        <strain evidence="20 21">CCFEE 5522</strain>
    </source>
</reference>
<evidence type="ECO:0000256" key="15">
    <source>
        <dbReference type="ARBA" id="ARBA00023136"/>
    </source>
</evidence>
<evidence type="ECO:0000256" key="11">
    <source>
        <dbReference type="ARBA" id="ARBA00022792"/>
    </source>
</evidence>
<protein>
    <recommendedName>
        <fullName evidence="17">Folylpolyglutamate synthase</fullName>
        <ecNumber evidence="17">6.3.2.17</ecNumber>
    </recommendedName>
    <alternativeName>
        <fullName evidence="17">Folylpoly-gamma-glutamate synthetase</fullName>
    </alternativeName>
    <alternativeName>
        <fullName evidence="17">Tetrahydrofolylpolyglutamate synthase</fullName>
    </alternativeName>
</protein>
<feature type="binding site" evidence="19">
    <location>
        <position position="233"/>
    </location>
    <ligand>
        <name>Mg(2+)</name>
        <dbReference type="ChEBI" id="CHEBI:18420"/>
        <label>1</label>
    </ligand>
</feature>
<dbReference type="GO" id="GO:0005759">
    <property type="term" value="C:mitochondrial matrix"/>
    <property type="evidence" value="ECO:0007669"/>
    <property type="project" value="UniProtKB-SubCell"/>
</dbReference>
<dbReference type="PIRSF" id="PIRSF038895">
    <property type="entry name" value="FPGS"/>
    <property type="match status" value="1"/>
</dbReference>
<comment type="pathway">
    <text evidence="4 17">Cofactor biosynthesis; tetrahydrofolylpolyglutamate biosynthesis.</text>
</comment>
<dbReference type="Gene3D" id="3.40.1190.10">
    <property type="entry name" value="Mur-like, catalytic domain"/>
    <property type="match status" value="1"/>
</dbReference>
<gene>
    <name evidence="20" type="ORF">LTR36_002893</name>
</gene>
<feature type="binding site" evidence="19">
    <location>
        <position position="128"/>
    </location>
    <ligand>
        <name>Mg(2+)</name>
        <dbReference type="ChEBI" id="CHEBI:18420"/>
        <label>1</label>
    </ligand>
</feature>
<keyword evidence="6" id="KW-0963">Cytoplasm</keyword>
<dbReference type="InterPro" id="IPR023600">
    <property type="entry name" value="Folylpolyglutamate_synth_euk"/>
</dbReference>
<evidence type="ECO:0000256" key="2">
    <source>
        <dbReference type="ARBA" id="ARBA00004305"/>
    </source>
</evidence>
<dbReference type="InterPro" id="IPR001645">
    <property type="entry name" value="Folylpolyglutamate_synth"/>
</dbReference>
<evidence type="ECO:0000256" key="18">
    <source>
        <dbReference type="PIRSR" id="PIRSR038895-1"/>
    </source>
</evidence>
<keyword evidence="9 19" id="KW-0479">Metal-binding</keyword>
<evidence type="ECO:0000256" key="3">
    <source>
        <dbReference type="ARBA" id="ARBA00004496"/>
    </source>
</evidence>
<dbReference type="GO" id="GO:0005829">
    <property type="term" value="C:cytosol"/>
    <property type="evidence" value="ECO:0007669"/>
    <property type="project" value="TreeGrafter"/>
</dbReference>
<comment type="caution">
    <text evidence="20">The sequence shown here is derived from an EMBL/GenBank/DDBJ whole genome shotgun (WGS) entry which is preliminary data.</text>
</comment>
<feature type="binding site" evidence="18">
    <location>
        <position position="352"/>
    </location>
    <ligand>
        <name>ATP</name>
        <dbReference type="ChEBI" id="CHEBI:30616"/>
    </ligand>
</feature>
<keyword evidence="7 17" id="KW-0554">One-carbon metabolism</keyword>
<keyword evidence="12 18" id="KW-0067">ATP-binding</keyword>
<dbReference type="PANTHER" id="PTHR11136">
    <property type="entry name" value="FOLYLPOLYGLUTAMATE SYNTHASE-RELATED"/>
    <property type="match status" value="1"/>
</dbReference>
<comment type="catalytic activity">
    <reaction evidence="16 17">
        <text>(6S)-5,6,7,8-tetrahydrofolyl-(gamma-L-Glu)(n) + L-glutamate + ATP = (6S)-5,6,7,8-tetrahydrofolyl-(gamma-L-Glu)(n+1) + ADP + phosphate + H(+)</text>
        <dbReference type="Rhea" id="RHEA:10580"/>
        <dbReference type="Rhea" id="RHEA-COMP:14738"/>
        <dbReference type="Rhea" id="RHEA-COMP:14740"/>
        <dbReference type="ChEBI" id="CHEBI:15378"/>
        <dbReference type="ChEBI" id="CHEBI:29985"/>
        <dbReference type="ChEBI" id="CHEBI:30616"/>
        <dbReference type="ChEBI" id="CHEBI:43474"/>
        <dbReference type="ChEBI" id="CHEBI:141005"/>
        <dbReference type="ChEBI" id="CHEBI:456216"/>
        <dbReference type="EC" id="6.3.2.17"/>
    </reaction>
</comment>
<dbReference type="InterPro" id="IPR018109">
    <property type="entry name" value="Folylpolyglutamate_synth_CS"/>
</dbReference>
<keyword evidence="10 18" id="KW-0547">Nucleotide-binding</keyword>
<comment type="similarity">
    <text evidence="5 17">Belongs to the folylpolyglutamate synthase family.</text>
</comment>
<evidence type="ECO:0000256" key="8">
    <source>
        <dbReference type="ARBA" id="ARBA00022598"/>
    </source>
</evidence>
<dbReference type="PANTHER" id="PTHR11136:SF5">
    <property type="entry name" value="FOLYLPOLYGLUTAMATE SYNTHASE, MITOCHONDRIAL"/>
    <property type="match status" value="1"/>
</dbReference>
<accession>A0AAV9JKX2</accession>
<evidence type="ECO:0000256" key="16">
    <source>
        <dbReference type="ARBA" id="ARBA00047493"/>
    </source>
</evidence>
<keyword evidence="21" id="KW-1185">Reference proteome</keyword>
<dbReference type="FunFam" id="3.40.1190.10:FF:000009">
    <property type="entry name" value="Folylpolyglutamate synthase"/>
    <property type="match status" value="1"/>
</dbReference>
<evidence type="ECO:0000256" key="13">
    <source>
        <dbReference type="ARBA" id="ARBA00022842"/>
    </source>
</evidence>
<dbReference type="Gene3D" id="3.90.190.20">
    <property type="entry name" value="Mur ligase, C-terminal domain"/>
    <property type="match status" value="1"/>
</dbReference>
<dbReference type="NCBIfam" id="TIGR01499">
    <property type="entry name" value="folC"/>
    <property type="match status" value="1"/>
</dbReference>
<dbReference type="InterPro" id="IPR036565">
    <property type="entry name" value="Mur-like_cat_sf"/>
</dbReference>
<evidence type="ECO:0000256" key="19">
    <source>
        <dbReference type="PIRSR" id="PIRSR038895-2"/>
    </source>
</evidence>
<dbReference type="SUPFAM" id="SSF53244">
    <property type="entry name" value="MurD-like peptide ligases, peptide-binding domain"/>
    <property type="match status" value="1"/>
</dbReference>
<evidence type="ECO:0000313" key="21">
    <source>
        <dbReference type="Proteomes" id="UP001324427"/>
    </source>
</evidence>
<name>A0AAV9JKX2_9PEZI</name>
<feature type="binding site" evidence="19">
    <location>
        <position position="205"/>
    </location>
    <ligand>
        <name>Mg(2+)</name>
        <dbReference type="ChEBI" id="CHEBI:18420"/>
        <label>1</label>
    </ligand>
</feature>
<evidence type="ECO:0000256" key="1">
    <source>
        <dbReference type="ARBA" id="ARBA00004273"/>
    </source>
</evidence>
<dbReference type="AlphaFoldDB" id="A0AAV9JKX2"/>
<sequence length="533" mass="58835">MPFHTVCKACARQRLIQRRLYSSAKRPRDYSGAVQALNALQSNFSIVEAIRKLGPGWNKLAIPEMIGWVRRIGYEPSDFDHLNPIHIAGTKGKGSTSSFISSILSQYLPTKRSIHAERLPSSVGLYTSPHLRFVRERIQIDNQPISEELFAKCFWELWDRLESTPPVPGHPDPRSIEDKPVYFHYLTLMALHCYLEEKVGTAIIECGIGGEYDTTNVLVQPLTTGVTSLGIDHEALLGDTIESIAWHKGGIFKNGVPAFTVPQAEQALAVLHERAQERGTEVEVVREHHAMQQVKLGLQGDFQRINASLAVAICASHLSRLGYTGVPDALDPAASLPAEFIAGLESARLGGRCDMRRDRELENLTWYIDGGHTLESIEMAGRWFASATSRAPEEDAVRILIFNQQTRDASLLARRLHTTLAAALDDARPFQHAIFCPNTTYLSSGYKADLVSINTNKDDVGSLRVQHELADTYDSIDPEAKVHVLSTIEEAVSRAREIAGGKKAEVLVTGSLHLVGGVIEVLESEAEKTHKGS</sequence>
<keyword evidence="14" id="KW-0496">Mitochondrion</keyword>
<dbReference type="GO" id="GO:0046872">
    <property type="term" value="F:metal ion binding"/>
    <property type="evidence" value="ECO:0007669"/>
    <property type="project" value="UniProtKB-KW"/>
</dbReference>
<evidence type="ECO:0000256" key="6">
    <source>
        <dbReference type="ARBA" id="ARBA00022490"/>
    </source>
</evidence>
<keyword evidence="13 19" id="KW-0460">Magnesium</keyword>
<dbReference type="GO" id="GO:0006730">
    <property type="term" value="P:one-carbon metabolic process"/>
    <property type="evidence" value="ECO:0007669"/>
    <property type="project" value="UniProtKB-KW"/>
</dbReference>
<evidence type="ECO:0000256" key="12">
    <source>
        <dbReference type="ARBA" id="ARBA00022840"/>
    </source>
</evidence>
<evidence type="ECO:0000256" key="14">
    <source>
        <dbReference type="ARBA" id="ARBA00023128"/>
    </source>
</evidence>
<dbReference type="GO" id="GO:0005524">
    <property type="term" value="F:ATP binding"/>
    <property type="evidence" value="ECO:0007669"/>
    <property type="project" value="UniProtKB-KW"/>
</dbReference>
<dbReference type="GO" id="GO:0005743">
    <property type="term" value="C:mitochondrial inner membrane"/>
    <property type="evidence" value="ECO:0007669"/>
    <property type="project" value="UniProtKB-SubCell"/>
</dbReference>
<evidence type="ECO:0000256" key="5">
    <source>
        <dbReference type="ARBA" id="ARBA00008276"/>
    </source>
</evidence>
<comment type="cofactor">
    <cofactor evidence="17">
        <name>a monovalent cation</name>
        <dbReference type="ChEBI" id="CHEBI:60242"/>
    </cofactor>
    <text evidence="17">A monovalent cation.</text>
</comment>
<evidence type="ECO:0000256" key="17">
    <source>
        <dbReference type="PIRNR" id="PIRNR038895"/>
    </source>
</evidence>
<evidence type="ECO:0000256" key="7">
    <source>
        <dbReference type="ARBA" id="ARBA00022563"/>
    </source>
</evidence>
<comment type="subcellular location">
    <subcellularLocation>
        <location evidence="3">Cytoplasm</location>
    </subcellularLocation>
    <subcellularLocation>
        <location evidence="1">Mitochondrion inner membrane</location>
    </subcellularLocation>
    <subcellularLocation>
        <location evidence="2">Mitochondrion matrix</location>
    </subcellularLocation>
</comment>
<dbReference type="EC" id="6.3.2.17" evidence="17"/>
<feature type="binding site" evidence="18">
    <location>
        <position position="369"/>
    </location>
    <ligand>
        <name>ATP</name>
        <dbReference type="ChEBI" id="CHEBI:30616"/>
    </ligand>
</feature>